<evidence type="ECO:0000256" key="1">
    <source>
        <dbReference type="SAM" id="Phobius"/>
    </source>
</evidence>
<dbReference type="RefSeq" id="WP_307553853.1">
    <property type="nucleotide sequence ID" value="NZ_JAUSQU010000001.1"/>
</dbReference>
<keyword evidence="1" id="KW-1133">Transmembrane helix</keyword>
<keyword evidence="1" id="KW-0812">Transmembrane</keyword>
<organism evidence="3 4">
    <name type="scientific">Streptosporangium lutulentum</name>
    <dbReference type="NCBI Taxonomy" id="1461250"/>
    <lineage>
        <taxon>Bacteria</taxon>
        <taxon>Bacillati</taxon>
        <taxon>Actinomycetota</taxon>
        <taxon>Actinomycetes</taxon>
        <taxon>Streptosporangiales</taxon>
        <taxon>Streptosporangiaceae</taxon>
        <taxon>Streptosporangium</taxon>
    </lineage>
</organism>
<feature type="domain" description="DUF4097" evidence="2">
    <location>
        <begin position="53"/>
        <end position="259"/>
    </location>
</feature>
<protein>
    <recommendedName>
        <fullName evidence="2">DUF4097 domain-containing protein</fullName>
    </recommendedName>
</protein>
<name>A0ABT9Q2J9_9ACTN</name>
<keyword evidence="4" id="KW-1185">Reference proteome</keyword>
<evidence type="ECO:0000313" key="3">
    <source>
        <dbReference type="EMBL" id="MDP9840947.1"/>
    </source>
</evidence>
<dbReference type="Gene3D" id="2.160.20.120">
    <property type="match status" value="1"/>
</dbReference>
<sequence>MRSNVRTGWIAVGGALTVLAVLGVALVVWIGVTRVGVSQETTRRLHPFTSPAIVVDTTGRVNVSVVSGTTEQLVVTRELSWIQHKPAVTEAWDGRTLRIGVTCPGADLDRGLVCQADYTLTLPAATDVEATSPEGNVTANGISGDLRLSTVSGDVIVDNTLGRLWVRAGEGNVIGGGLRSAEADVEVGSGNAVLGFTRPPTDVRAMVRTGGDVEVTVPYGDGYRVEADASDKSIDVQLDPEAPRKITALTAHGNLRIFSFSGMPGTGT</sequence>
<evidence type="ECO:0000259" key="2">
    <source>
        <dbReference type="Pfam" id="PF13349"/>
    </source>
</evidence>
<feature type="transmembrane region" description="Helical" evidence="1">
    <location>
        <begin position="7"/>
        <end position="32"/>
    </location>
</feature>
<keyword evidence="1" id="KW-0472">Membrane</keyword>
<dbReference type="EMBL" id="JAUSQU010000001">
    <property type="protein sequence ID" value="MDP9840947.1"/>
    <property type="molecule type" value="Genomic_DNA"/>
</dbReference>
<dbReference type="Pfam" id="PF13349">
    <property type="entry name" value="DUF4097"/>
    <property type="match status" value="1"/>
</dbReference>
<comment type="caution">
    <text evidence="3">The sequence shown here is derived from an EMBL/GenBank/DDBJ whole genome shotgun (WGS) entry which is preliminary data.</text>
</comment>
<accession>A0ABT9Q2J9</accession>
<gene>
    <name evidence="3" type="ORF">J2853_000158</name>
</gene>
<dbReference type="InterPro" id="IPR025164">
    <property type="entry name" value="Toastrack_DUF4097"/>
</dbReference>
<dbReference type="Proteomes" id="UP001225356">
    <property type="component" value="Unassembled WGS sequence"/>
</dbReference>
<evidence type="ECO:0000313" key="4">
    <source>
        <dbReference type="Proteomes" id="UP001225356"/>
    </source>
</evidence>
<proteinExistence type="predicted"/>
<reference evidence="3 4" key="1">
    <citation type="submission" date="2023-07" db="EMBL/GenBank/DDBJ databases">
        <title>Sequencing the genomes of 1000 actinobacteria strains.</title>
        <authorList>
            <person name="Klenk H.-P."/>
        </authorList>
    </citation>
    <scope>NUCLEOTIDE SEQUENCE [LARGE SCALE GENOMIC DNA]</scope>
    <source>
        <strain evidence="3 4">DSM 46740</strain>
    </source>
</reference>